<protein>
    <submittedName>
        <fullName evidence="3">DnaJ like chaperone protein</fullName>
    </submittedName>
</protein>
<dbReference type="CDD" id="cd07316">
    <property type="entry name" value="terB_like_DjlA"/>
    <property type="match status" value="1"/>
</dbReference>
<dbReference type="InterPro" id="IPR007791">
    <property type="entry name" value="DjlA_N"/>
</dbReference>
<dbReference type="PROSITE" id="PS50076">
    <property type="entry name" value="DNAJ_2"/>
    <property type="match status" value="1"/>
</dbReference>
<evidence type="ECO:0000313" key="3">
    <source>
        <dbReference type="EMBL" id="SFB78227.1"/>
    </source>
</evidence>
<organism evidence="3 4">
    <name type="scientific">Zunongwangia mangrovi</name>
    <dbReference type="NCBI Taxonomy" id="1334022"/>
    <lineage>
        <taxon>Bacteria</taxon>
        <taxon>Pseudomonadati</taxon>
        <taxon>Bacteroidota</taxon>
        <taxon>Flavobacteriia</taxon>
        <taxon>Flavobacteriales</taxon>
        <taxon>Flavobacteriaceae</taxon>
        <taxon>Zunongwangia</taxon>
    </lineage>
</organism>
<evidence type="ECO:0000259" key="2">
    <source>
        <dbReference type="PROSITE" id="PS50076"/>
    </source>
</evidence>
<dbReference type="Pfam" id="PF05099">
    <property type="entry name" value="TerB"/>
    <property type="match status" value="1"/>
</dbReference>
<sequence length="246" mass="28003">MIKWLLAVLGFMYMRYPGAIIGFIIGTLLDNWNRSSGGFLKSMMGGKQSSTVSPGDFELHLLSLCALVIKADGKVSQTELDYVRSYFVRAYGKERANATFRTFNDVIKNRELSASRISQYLASRTQYPTRLQITHFLFGIAQADGSVSASEANMIQKIASYLRIGAKDFESIKAMFFKQTPDNAYKILEIDKSASDSDVKKAYRKMVKKYHPDKLEHMDEAYKKGAREKFDKVQEAYETIQKERGF</sequence>
<dbReference type="EMBL" id="FOKV01000001">
    <property type="protein sequence ID" value="SFB78227.1"/>
    <property type="molecule type" value="Genomic_DNA"/>
</dbReference>
<keyword evidence="4" id="KW-1185">Reference proteome</keyword>
<feature type="domain" description="J" evidence="2">
    <location>
        <begin position="183"/>
        <end position="245"/>
    </location>
</feature>
<dbReference type="PRINTS" id="PR00625">
    <property type="entry name" value="JDOMAIN"/>
</dbReference>
<dbReference type="InterPro" id="IPR029024">
    <property type="entry name" value="TerB-like"/>
</dbReference>
<dbReference type="OrthoDB" id="9779622at2"/>
<dbReference type="InterPro" id="IPR050817">
    <property type="entry name" value="DjlA_DnaK_co-chaperone"/>
</dbReference>
<reference evidence="4" key="1">
    <citation type="submission" date="2016-10" db="EMBL/GenBank/DDBJ databases">
        <authorList>
            <person name="Varghese N."/>
            <person name="Submissions S."/>
        </authorList>
    </citation>
    <scope>NUCLEOTIDE SEQUENCE [LARGE SCALE GENOMIC DNA]</scope>
    <source>
        <strain evidence="4">DSM 24499</strain>
    </source>
</reference>
<keyword evidence="1" id="KW-0472">Membrane</keyword>
<dbReference type="Pfam" id="PF00226">
    <property type="entry name" value="DnaJ"/>
    <property type="match status" value="1"/>
</dbReference>
<dbReference type="RefSeq" id="WP_092539902.1">
    <property type="nucleotide sequence ID" value="NZ_FOKV01000001.1"/>
</dbReference>
<proteinExistence type="predicted"/>
<dbReference type="InterPro" id="IPR001623">
    <property type="entry name" value="DnaJ_domain"/>
</dbReference>
<dbReference type="AlphaFoldDB" id="A0A1I1DTV7"/>
<feature type="transmembrane region" description="Helical" evidence="1">
    <location>
        <begin position="6"/>
        <end position="29"/>
    </location>
</feature>
<evidence type="ECO:0000256" key="1">
    <source>
        <dbReference type="SAM" id="Phobius"/>
    </source>
</evidence>
<dbReference type="Gene3D" id="1.10.287.110">
    <property type="entry name" value="DnaJ domain"/>
    <property type="match status" value="1"/>
</dbReference>
<keyword evidence="1" id="KW-1133">Transmembrane helix</keyword>
<dbReference type="STRING" id="1334022.SAMN04487907_101613"/>
<dbReference type="SUPFAM" id="SSF46565">
    <property type="entry name" value="Chaperone J-domain"/>
    <property type="match status" value="1"/>
</dbReference>
<keyword evidence="1" id="KW-0812">Transmembrane</keyword>
<gene>
    <name evidence="3" type="ORF">SAMN04487907_101613</name>
</gene>
<dbReference type="SMART" id="SM00271">
    <property type="entry name" value="DnaJ"/>
    <property type="match status" value="1"/>
</dbReference>
<dbReference type="InterPro" id="IPR036869">
    <property type="entry name" value="J_dom_sf"/>
</dbReference>
<dbReference type="CDD" id="cd06257">
    <property type="entry name" value="DnaJ"/>
    <property type="match status" value="1"/>
</dbReference>
<accession>A0A1I1DTV7</accession>
<dbReference type="Proteomes" id="UP000199438">
    <property type="component" value="Unassembled WGS sequence"/>
</dbReference>
<dbReference type="Gene3D" id="1.10.3680.10">
    <property type="entry name" value="TerB-like"/>
    <property type="match status" value="1"/>
</dbReference>
<name>A0A1I1DTV7_9FLAO</name>
<dbReference type="SUPFAM" id="SSF158682">
    <property type="entry name" value="TerB-like"/>
    <property type="match status" value="1"/>
</dbReference>
<evidence type="ECO:0000313" key="4">
    <source>
        <dbReference type="Proteomes" id="UP000199438"/>
    </source>
</evidence>
<dbReference type="PANTHER" id="PTHR24074">
    <property type="entry name" value="CO-CHAPERONE PROTEIN DJLA"/>
    <property type="match status" value="1"/>
</dbReference>